<dbReference type="EMBL" id="OU893334">
    <property type="protein sequence ID" value="CAG9790976.1"/>
    <property type="molecule type" value="Genomic_DNA"/>
</dbReference>
<dbReference type="OrthoDB" id="427071at2759"/>
<dbReference type="Proteomes" id="UP001153714">
    <property type="component" value="Chromosome 3"/>
</dbReference>
<evidence type="ECO:0000256" key="1">
    <source>
        <dbReference type="SAM" id="MobiDB-lite"/>
    </source>
</evidence>
<name>A0A9N9R7A4_9NEOP</name>
<feature type="transmembrane region" description="Helical" evidence="2">
    <location>
        <begin position="131"/>
        <end position="152"/>
    </location>
</feature>
<gene>
    <name evidence="3" type="ORF">DIATSA_LOCUS8619</name>
</gene>
<accession>A0A9N9R7A4</accession>
<evidence type="ECO:0000256" key="2">
    <source>
        <dbReference type="SAM" id="Phobius"/>
    </source>
</evidence>
<keyword evidence="2" id="KW-0472">Membrane</keyword>
<sequence length="596" mass="69377">MDGTVDHSDSDSGESWTLLESTLQYADEVPEFPETALLANKGELQGINNEKDEDTDGISIISDSEPESPLPCEINYDCRQQDLEPQCVSIKPSLVENSILQDSMNDTDFLSDSNGKHKTYVHRRNKRLSTVLNIIVLGSVITAAGVAIGHMWGAKNDCTVNTVPSINKILSNLYKLQEENAYLRSKLKELAQTNNINIYQRKPGTESISHKQNKCKKVFEDSITNKNVGKPIKCVDGDENTNIHNIHLIEPEYEKQFIQNIDKLKDIYKQNRSWLDLEIDKRLIIEKQFIKKSKNDIKLKSTQPKKNNIQGQMPSKGNYLEPISETLSSEINSHIPDSSITANLKDQSIKDYTTERKITYADSLKSNEKRKYIPLNLDVSTKTPISKAVEYIKKNGNNLDNISTYSISEEEFKKDDRYVGERHKQARKKRDRQKSNKKQKRKNKYEQWEMKGGYLRDYDDFSISSVRENENVLSNTDKNHYAKEFERENYIEQFLDIKKSQSPDSDEIDIQSEVEKEDKNKRHNFKEKDASWFEKRALFRKEARKKLENELFGETSPNNAGWYFRRMQRREQCRAKRDNSTYKKLSKRNMNYKMKH</sequence>
<feature type="region of interest" description="Disordered" evidence="1">
    <location>
        <begin position="419"/>
        <end position="446"/>
    </location>
</feature>
<keyword evidence="2" id="KW-0812">Transmembrane</keyword>
<keyword evidence="4" id="KW-1185">Reference proteome</keyword>
<reference evidence="3" key="2">
    <citation type="submission" date="2022-10" db="EMBL/GenBank/DDBJ databases">
        <authorList>
            <consortium name="ENA_rothamsted_submissions"/>
            <consortium name="culmorum"/>
            <person name="King R."/>
        </authorList>
    </citation>
    <scope>NUCLEOTIDE SEQUENCE</scope>
</reference>
<organism evidence="3 4">
    <name type="scientific">Diatraea saccharalis</name>
    <name type="common">sugarcane borer</name>
    <dbReference type="NCBI Taxonomy" id="40085"/>
    <lineage>
        <taxon>Eukaryota</taxon>
        <taxon>Metazoa</taxon>
        <taxon>Ecdysozoa</taxon>
        <taxon>Arthropoda</taxon>
        <taxon>Hexapoda</taxon>
        <taxon>Insecta</taxon>
        <taxon>Pterygota</taxon>
        <taxon>Neoptera</taxon>
        <taxon>Endopterygota</taxon>
        <taxon>Lepidoptera</taxon>
        <taxon>Glossata</taxon>
        <taxon>Ditrysia</taxon>
        <taxon>Pyraloidea</taxon>
        <taxon>Crambidae</taxon>
        <taxon>Crambinae</taxon>
        <taxon>Diatraea</taxon>
    </lineage>
</organism>
<feature type="region of interest" description="Disordered" evidence="1">
    <location>
        <begin position="573"/>
        <end position="596"/>
    </location>
</feature>
<evidence type="ECO:0000313" key="4">
    <source>
        <dbReference type="Proteomes" id="UP001153714"/>
    </source>
</evidence>
<protein>
    <submittedName>
        <fullName evidence="3">Uncharacterized protein</fullName>
    </submittedName>
</protein>
<feature type="compositionally biased region" description="Basic residues" evidence="1">
    <location>
        <begin position="424"/>
        <end position="443"/>
    </location>
</feature>
<reference evidence="3" key="1">
    <citation type="submission" date="2021-12" db="EMBL/GenBank/DDBJ databases">
        <authorList>
            <person name="King R."/>
        </authorList>
    </citation>
    <scope>NUCLEOTIDE SEQUENCE</scope>
</reference>
<keyword evidence="2" id="KW-1133">Transmembrane helix</keyword>
<proteinExistence type="predicted"/>
<evidence type="ECO:0000313" key="3">
    <source>
        <dbReference type="EMBL" id="CAG9790976.1"/>
    </source>
</evidence>
<dbReference type="AlphaFoldDB" id="A0A9N9R7A4"/>